<organism evidence="2 3">
    <name type="scientific">Setomelanomma holmii</name>
    <dbReference type="NCBI Taxonomy" id="210430"/>
    <lineage>
        <taxon>Eukaryota</taxon>
        <taxon>Fungi</taxon>
        <taxon>Dikarya</taxon>
        <taxon>Ascomycota</taxon>
        <taxon>Pezizomycotina</taxon>
        <taxon>Dothideomycetes</taxon>
        <taxon>Pleosporomycetidae</taxon>
        <taxon>Pleosporales</taxon>
        <taxon>Pleosporineae</taxon>
        <taxon>Phaeosphaeriaceae</taxon>
        <taxon>Setomelanomma</taxon>
    </lineage>
</organism>
<feature type="region of interest" description="Disordered" evidence="1">
    <location>
        <begin position="41"/>
        <end position="61"/>
    </location>
</feature>
<dbReference type="AlphaFoldDB" id="A0A9P4HNP3"/>
<accession>A0A9P4HNP3</accession>
<dbReference type="Proteomes" id="UP000799777">
    <property type="component" value="Unassembled WGS sequence"/>
</dbReference>
<gene>
    <name evidence="2" type="ORF">EK21DRAFT_83990</name>
</gene>
<protein>
    <submittedName>
        <fullName evidence="2">Uncharacterized protein</fullName>
    </submittedName>
</protein>
<evidence type="ECO:0000313" key="3">
    <source>
        <dbReference type="Proteomes" id="UP000799777"/>
    </source>
</evidence>
<name>A0A9P4HNP3_9PLEO</name>
<comment type="caution">
    <text evidence="2">The sequence shown here is derived from an EMBL/GenBank/DDBJ whole genome shotgun (WGS) entry which is preliminary data.</text>
</comment>
<proteinExistence type="predicted"/>
<feature type="region of interest" description="Disordered" evidence="1">
    <location>
        <begin position="86"/>
        <end position="105"/>
    </location>
</feature>
<evidence type="ECO:0000256" key="1">
    <source>
        <dbReference type="SAM" id="MobiDB-lite"/>
    </source>
</evidence>
<dbReference type="EMBL" id="ML978155">
    <property type="protein sequence ID" value="KAF2036291.1"/>
    <property type="molecule type" value="Genomic_DNA"/>
</dbReference>
<keyword evidence="3" id="KW-1185">Reference proteome</keyword>
<evidence type="ECO:0000313" key="2">
    <source>
        <dbReference type="EMBL" id="KAF2036291.1"/>
    </source>
</evidence>
<sequence length="225" mass="24450">MGPRTAGEDRMPVMAHQLAETCAADQKRPWILASSTQVSDQPECRLSPAGGKVKPPRSPFSRWKWSPRHDVPSTWDVVGTSIMHSGRRRSLQLAPRGENSSESRVPCPLARGKSAFTIMVLLARLGLVDRDSYFWRAVLSLRSVYLNRMTCVNPSVPSTEGWASSAGHNGSRVSVCHAPCSSTQTYPPTSGSACLAALCRQSSNVVSTAWLIVSALIRKRCETGA</sequence>
<reference evidence="2" key="1">
    <citation type="journal article" date="2020" name="Stud. Mycol.">
        <title>101 Dothideomycetes genomes: a test case for predicting lifestyles and emergence of pathogens.</title>
        <authorList>
            <person name="Haridas S."/>
            <person name="Albert R."/>
            <person name="Binder M."/>
            <person name="Bloem J."/>
            <person name="Labutti K."/>
            <person name="Salamov A."/>
            <person name="Andreopoulos B."/>
            <person name="Baker S."/>
            <person name="Barry K."/>
            <person name="Bills G."/>
            <person name="Bluhm B."/>
            <person name="Cannon C."/>
            <person name="Castanera R."/>
            <person name="Culley D."/>
            <person name="Daum C."/>
            <person name="Ezra D."/>
            <person name="Gonzalez J."/>
            <person name="Henrissat B."/>
            <person name="Kuo A."/>
            <person name="Liang C."/>
            <person name="Lipzen A."/>
            <person name="Lutzoni F."/>
            <person name="Magnuson J."/>
            <person name="Mondo S."/>
            <person name="Nolan M."/>
            <person name="Ohm R."/>
            <person name="Pangilinan J."/>
            <person name="Park H.-J."/>
            <person name="Ramirez L."/>
            <person name="Alfaro M."/>
            <person name="Sun H."/>
            <person name="Tritt A."/>
            <person name="Yoshinaga Y."/>
            <person name="Zwiers L.-H."/>
            <person name="Turgeon B."/>
            <person name="Goodwin S."/>
            <person name="Spatafora J."/>
            <person name="Crous P."/>
            <person name="Grigoriev I."/>
        </authorList>
    </citation>
    <scope>NUCLEOTIDE SEQUENCE</scope>
    <source>
        <strain evidence="2">CBS 110217</strain>
    </source>
</reference>